<evidence type="ECO:0000256" key="4">
    <source>
        <dbReference type="ARBA" id="ARBA00023163"/>
    </source>
</evidence>
<dbReference type="PANTHER" id="PTHR43133:SF46">
    <property type="entry name" value="RNA POLYMERASE SIGMA-70 FACTOR ECF SUBFAMILY"/>
    <property type="match status" value="1"/>
</dbReference>
<dbReference type="RefSeq" id="WP_106523386.1">
    <property type="nucleotide sequence ID" value="NZ_PYGD01000005.1"/>
</dbReference>
<evidence type="ECO:0000313" key="8">
    <source>
        <dbReference type="Proteomes" id="UP000240572"/>
    </source>
</evidence>
<evidence type="ECO:0000256" key="3">
    <source>
        <dbReference type="ARBA" id="ARBA00023082"/>
    </source>
</evidence>
<dbReference type="InterPro" id="IPR013325">
    <property type="entry name" value="RNA_pol_sigma_r2"/>
</dbReference>
<dbReference type="Pfam" id="PF08281">
    <property type="entry name" value="Sigma70_r4_2"/>
    <property type="match status" value="1"/>
</dbReference>
<comment type="caution">
    <text evidence="7">The sequence shown here is derived from an EMBL/GenBank/DDBJ whole genome shotgun (WGS) entry which is preliminary data.</text>
</comment>
<dbReference type="Pfam" id="PF04542">
    <property type="entry name" value="Sigma70_r2"/>
    <property type="match status" value="1"/>
</dbReference>
<proteinExistence type="inferred from homology"/>
<dbReference type="EMBL" id="PYGD01000005">
    <property type="protein sequence ID" value="PSK91486.1"/>
    <property type="molecule type" value="Genomic_DNA"/>
</dbReference>
<dbReference type="InterPro" id="IPR014284">
    <property type="entry name" value="RNA_pol_sigma-70_dom"/>
</dbReference>
<accession>A0A2P8D2U1</accession>
<dbReference type="GO" id="GO:0016987">
    <property type="term" value="F:sigma factor activity"/>
    <property type="evidence" value="ECO:0007669"/>
    <property type="project" value="UniProtKB-KW"/>
</dbReference>
<dbReference type="InterPro" id="IPR013324">
    <property type="entry name" value="RNA_pol_sigma_r3/r4-like"/>
</dbReference>
<protein>
    <submittedName>
        <fullName evidence="7">RNA polymerase sigma-70 factor (ECF subfamily)</fullName>
    </submittedName>
</protein>
<dbReference type="PANTHER" id="PTHR43133">
    <property type="entry name" value="RNA POLYMERASE ECF-TYPE SIGMA FACTO"/>
    <property type="match status" value="1"/>
</dbReference>
<keyword evidence="3" id="KW-0731">Sigma factor</keyword>
<evidence type="ECO:0000256" key="2">
    <source>
        <dbReference type="ARBA" id="ARBA00023015"/>
    </source>
</evidence>
<evidence type="ECO:0000259" key="5">
    <source>
        <dbReference type="Pfam" id="PF04542"/>
    </source>
</evidence>
<keyword evidence="8" id="KW-1185">Reference proteome</keyword>
<dbReference type="SUPFAM" id="SSF88946">
    <property type="entry name" value="Sigma2 domain of RNA polymerase sigma factors"/>
    <property type="match status" value="1"/>
</dbReference>
<feature type="domain" description="RNA polymerase sigma factor 70 region 4 type 2" evidence="6">
    <location>
        <begin position="118"/>
        <end position="170"/>
    </location>
</feature>
<evidence type="ECO:0000313" key="7">
    <source>
        <dbReference type="EMBL" id="PSK91486.1"/>
    </source>
</evidence>
<dbReference type="InterPro" id="IPR007627">
    <property type="entry name" value="RNA_pol_sigma70_r2"/>
</dbReference>
<reference evidence="7 8" key="1">
    <citation type="submission" date="2018-03" db="EMBL/GenBank/DDBJ databases">
        <title>Genomic Encyclopedia of Type Strains, Phase III (KMG-III): the genomes of soil and plant-associated and newly described type strains.</title>
        <authorList>
            <person name="Whitman W."/>
        </authorList>
    </citation>
    <scope>NUCLEOTIDE SEQUENCE [LARGE SCALE GENOMIC DNA]</scope>
    <source>
        <strain evidence="7 8">CGMCC 1.12700</strain>
    </source>
</reference>
<dbReference type="InterPro" id="IPR036388">
    <property type="entry name" value="WH-like_DNA-bd_sf"/>
</dbReference>
<keyword evidence="2" id="KW-0805">Transcription regulation</keyword>
<dbReference type="Proteomes" id="UP000240572">
    <property type="component" value="Unassembled WGS sequence"/>
</dbReference>
<dbReference type="GO" id="GO:0003677">
    <property type="term" value="F:DNA binding"/>
    <property type="evidence" value="ECO:0007669"/>
    <property type="project" value="InterPro"/>
</dbReference>
<dbReference type="NCBIfam" id="TIGR02937">
    <property type="entry name" value="sigma70-ECF"/>
    <property type="match status" value="1"/>
</dbReference>
<sequence>MIIDGCIRGKTTMQKEFYYAFYSMLMKIAIRYAPSREDAEQWVHDGFLKVFAHLGQFKNEGSFEGWIKKVMTRTCIDNLRSRNALKFEVDNKTVYSNYEIPAHDQPVSNAIIQKFSADEVLRLLKILPDKQRTVFNLHVFEEYGHKEIAEILGITENHSYWLLYQARKKLKERLTTTPEKKTTL</sequence>
<dbReference type="GO" id="GO:0006352">
    <property type="term" value="P:DNA-templated transcription initiation"/>
    <property type="evidence" value="ECO:0007669"/>
    <property type="project" value="InterPro"/>
</dbReference>
<keyword evidence="4" id="KW-0804">Transcription</keyword>
<dbReference type="Gene3D" id="1.10.10.10">
    <property type="entry name" value="Winged helix-like DNA-binding domain superfamily/Winged helix DNA-binding domain"/>
    <property type="match status" value="1"/>
</dbReference>
<dbReference type="Gene3D" id="1.10.1740.10">
    <property type="match status" value="1"/>
</dbReference>
<dbReference type="InterPro" id="IPR013249">
    <property type="entry name" value="RNA_pol_sigma70_r4_t2"/>
</dbReference>
<dbReference type="CDD" id="cd06171">
    <property type="entry name" value="Sigma70_r4"/>
    <property type="match status" value="1"/>
</dbReference>
<dbReference type="SUPFAM" id="SSF88659">
    <property type="entry name" value="Sigma3 and sigma4 domains of RNA polymerase sigma factors"/>
    <property type="match status" value="1"/>
</dbReference>
<dbReference type="InterPro" id="IPR039425">
    <property type="entry name" value="RNA_pol_sigma-70-like"/>
</dbReference>
<evidence type="ECO:0000256" key="1">
    <source>
        <dbReference type="ARBA" id="ARBA00010641"/>
    </source>
</evidence>
<dbReference type="AlphaFoldDB" id="A0A2P8D2U1"/>
<feature type="domain" description="RNA polymerase sigma-70 region 2" evidence="5">
    <location>
        <begin position="20"/>
        <end position="83"/>
    </location>
</feature>
<comment type="similarity">
    <text evidence="1">Belongs to the sigma-70 factor family. ECF subfamily.</text>
</comment>
<evidence type="ECO:0000259" key="6">
    <source>
        <dbReference type="Pfam" id="PF08281"/>
    </source>
</evidence>
<name>A0A2P8D2U1_9BACT</name>
<gene>
    <name evidence="7" type="ORF">B0I18_10569</name>
</gene>
<organism evidence="7 8">
    <name type="scientific">Taibaiella chishuiensis</name>
    <dbReference type="NCBI Taxonomy" id="1434707"/>
    <lineage>
        <taxon>Bacteria</taxon>
        <taxon>Pseudomonadati</taxon>
        <taxon>Bacteroidota</taxon>
        <taxon>Chitinophagia</taxon>
        <taxon>Chitinophagales</taxon>
        <taxon>Chitinophagaceae</taxon>
        <taxon>Taibaiella</taxon>
    </lineage>
</organism>
<dbReference type="OrthoDB" id="1491902at2"/>